<dbReference type="EMBL" id="BAAAEW010000008">
    <property type="protein sequence ID" value="GAA0748918.1"/>
    <property type="molecule type" value="Genomic_DNA"/>
</dbReference>
<proteinExistence type="predicted"/>
<dbReference type="Proteomes" id="UP001500279">
    <property type="component" value="Unassembled WGS sequence"/>
</dbReference>
<evidence type="ECO:0000313" key="1">
    <source>
        <dbReference type="EMBL" id="GAA0748918.1"/>
    </source>
</evidence>
<organism evidence="1 2">
    <name type="scientific">Ideonella azotifigens</name>
    <dbReference type="NCBI Taxonomy" id="513160"/>
    <lineage>
        <taxon>Bacteria</taxon>
        <taxon>Pseudomonadati</taxon>
        <taxon>Pseudomonadota</taxon>
        <taxon>Betaproteobacteria</taxon>
        <taxon>Burkholderiales</taxon>
        <taxon>Sphaerotilaceae</taxon>
        <taxon>Ideonella</taxon>
    </lineage>
</organism>
<dbReference type="SUPFAM" id="SSF69304">
    <property type="entry name" value="Tricorn protease N-terminal domain"/>
    <property type="match status" value="1"/>
</dbReference>
<reference evidence="1 2" key="1">
    <citation type="journal article" date="2019" name="Int. J. Syst. Evol. Microbiol.">
        <title>The Global Catalogue of Microorganisms (GCM) 10K type strain sequencing project: providing services to taxonomists for standard genome sequencing and annotation.</title>
        <authorList>
            <consortium name="The Broad Institute Genomics Platform"/>
            <consortium name="The Broad Institute Genome Sequencing Center for Infectious Disease"/>
            <person name="Wu L."/>
            <person name="Ma J."/>
        </authorList>
    </citation>
    <scope>NUCLEOTIDE SEQUENCE [LARGE SCALE GENOMIC DNA]</scope>
    <source>
        <strain evidence="1 2">JCM 15503</strain>
    </source>
</reference>
<gene>
    <name evidence="1" type="ORF">GCM10009107_19090</name>
</gene>
<protein>
    <submittedName>
        <fullName evidence="1">Uncharacterized protein</fullName>
    </submittedName>
</protein>
<comment type="caution">
    <text evidence="1">The sequence shown here is derived from an EMBL/GenBank/DDBJ whole genome shotgun (WGS) entry which is preliminary data.</text>
</comment>
<accession>A0ABN1JY61</accession>
<sequence>MLASVCLMGPALGHAQVKAGFAPNESQASTRKDLIDSEFSPSRNMFTWCDSQGRLWLGTVDPVTGNILKPTYKLLDEDAITPKEMLITTNGPEWISTATGDHVVYTKFVGTPSVDTAQLALVEGSADGTTWSAPQLLGAGNAPYASDDEGDTQPRISYVNAKGQHLWRYLYDESSEKKVKGMTATKQPVSVRFVKGDKSLVYAQKVKGGTKQVFKLALDDSKEPVQLTFDEGEKDARTVPWMWRAPEYNNKLVLMTTVNENELRFYKGDGNGNWAVVNSVTMPAGTVVRSPEPFTYNGKSYVSLAVKSDAYDFPTAIYIAAVSPNAKTKLWKISDDTDLHERSDPEVFVTANGPVVFYNKYDPSLMTGDQTDPARCSACSEGLFRAASGL</sequence>
<keyword evidence="2" id="KW-1185">Reference proteome</keyword>
<name>A0ABN1JY61_9BURK</name>
<evidence type="ECO:0000313" key="2">
    <source>
        <dbReference type="Proteomes" id="UP001500279"/>
    </source>
</evidence>